<dbReference type="CDD" id="cd20379">
    <property type="entry name" value="Tudor_dTUD-like"/>
    <property type="match status" value="1"/>
</dbReference>
<comment type="caution">
    <text evidence="3">The sequence shown here is derived from an EMBL/GenBank/DDBJ whole genome shotgun (WGS) entry which is preliminary data.</text>
</comment>
<accession>A0A814DPY8</accession>
<dbReference type="EMBL" id="CAJNOI010000055">
    <property type="protein sequence ID" value="CAF0958701.1"/>
    <property type="molecule type" value="Genomic_DNA"/>
</dbReference>
<evidence type="ECO:0000313" key="3">
    <source>
        <dbReference type="EMBL" id="CAF0958701.1"/>
    </source>
</evidence>
<dbReference type="InterPro" id="IPR002999">
    <property type="entry name" value="Tudor"/>
</dbReference>
<feature type="domain" description="Tudor" evidence="2">
    <location>
        <begin position="141"/>
        <end position="201"/>
    </location>
</feature>
<dbReference type="InterPro" id="IPR035437">
    <property type="entry name" value="SNase_OB-fold_sf"/>
</dbReference>
<dbReference type="InterPro" id="IPR050621">
    <property type="entry name" value="Tudor_domain_containing"/>
</dbReference>
<dbReference type="PROSITE" id="PS50304">
    <property type="entry name" value="TUDOR"/>
    <property type="match status" value="2"/>
</dbReference>
<dbReference type="Pfam" id="PF00567">
    <property type="entry name" value="TUDOR"/>
    <property type="match status" value="2"/>
</dbReference>
<dbReference type="Gene3D" id="2.30.30.140">
    <property type="match status" value="2"/>
</dbReference>
<dbReference type="PANTHER" id="PTHR22948">
    <property type="entry name" value="TUDOR DOMAIN CONTAINING PROTEIN"/>
    <property type="match status" value="1"/>
</dbReference>
<feature type="domain" description="Tudor" evidence="2">
    <location>
        <begin position="309"/>
        <end position="367"/>
    </location>
</feature>
<dbReference type="SMART" id="SM00333">
    <property type="entry name" value="TUDOR"/>
    <property type="match status" value="2"/>
</dbReference>
<feature type="region of interest" description="Disordered" evidence="1">
    <location>
        <begin position="518"/>
        <end position="542"/>
    </location>
</feature>
<organism evidence="3 4">
    <name type="scientific">Adineta steineri</name>
    <dbReference type="NCBI Taxonomy" id="433720"/>
    <lineage>
        <taxon>Eukaryota</taxon>
        <taxon>Metazoa</taxon>
        <taxon>Spiralia</taxon>
        <taxon>Gnathifera</taxon>
        <taxon>Rotifera</taxon>
        <taxon>Eurotatoria</taxon>
        <taxon>Bdelloidea</taxon>
        <taxon>Adinetida</taxon>
        <taxon>Adinetidae</taxon>
        <taxon>Adineta</taxon>
    </lineage>
</organism>
<evidence type="ECO:0000259" key="2">
    <source>
        <dbReference type="PROSITE" id="PS50304"/>
    </source>
</evidence>
<name>A0A814DPY8_9BILA</name>
<evidence type="ECO:0000313" key="4">
    <source>
        <dbReference type="Proteomes" id="UP000663877"/>
    </source>
</evidence>
<dbReference type="SUPFAM" id="SSF63748">
    <property type="entry name" value="Tudor/PWWP/MBT"/>
    <property type="match status" value="2"/>
</dbReference>
<dbReference type="Proteomes" id="UP000663877">
    <property type="component" value="Unassembled WGS sequence"/>
</dbReference>
<gene>
    <name evidence="3" type="ORF">BJG266_LOCUS13625</name>
</gene>
<dbReference type="AlphaFoldDB" id="A0A814DPY8"/>
<dbReference type="PANTHER" id="PTHR22948:SF29">
    <property type="entry name" value="FI02030P-RELATED"/>
    <property type="match status" value="1"/>
</dbReference>
<reference evidence="3" key="1">
    <citation type="submission" date="2021-02" db="EMBL/GenBank/DDBJ databases">
        <authorList>
            <person name="Nowell W R."/>
        </authorList>
    </citation>
    <scope>NUCLEOTIDE SEQUENCE</scope>
</reference>
<feature type="region of interest" description="Disordered" evidence="1">
    <location>
        <begin position="27"/>
        <end position="64"/>
    </location>
</feature>
<proteinExistence type="predicted"/>
<sequence>MNVFHVKIYTNGECFNEKFSNQSIVNDKNDTSVDMDDQSSTTTTATVKEQERSTSTTCKRNNDQILSPVGNSLTVATNIKRKKSESETEANPTKYRQGTLTYFDKINPVVYLQLSPDSVSTMERINELIDNAVQENNHNSSYEIGDHIIAQFADDGSYYRARIESYSDTAKTYAVYFLDYGNLDENVPVDHLFSYPDELKQIEAQAHKYSLENQTSQTWTKSVLPLIEEKQNETIDFYFINENQSIIRIKFSENDNQIYNNQPRTLNANISGTNKDCFYIHILPDSDTLICEMCELLETYKGEHQTSNQWNINDLCIVFDNEQEKYFRGKILSINNENYDVQCIDYGNILVNKSNDDIYLLNNDELLKQSPLAQKCRLYGVKEENQKKAIEEIIKNITPTENVTITVQNDQDNSCMLVMLFRNNNEIVNDLYQSDNDNQKETDTEKKHETLPISFDSAIAADDYMSNAETPFTVNDQQLTSPIGIPQANSTQQYSDTANATVNNSSPSTTSMTIDGTIDFGENDPSTTNTTIKDDTQNESVS</sequence>
<evidence type="ECO:0000256" key="1">
    <source>
        <dbReference type="SAM" id="MobiDB-lite"/>
    </source>
</evidence>
<feature type="compositionally biased region" description="Polar residues" evidence="1">
    <location>
        <begin position="38"/>
        <end position="64"/>
    </location>
</feature>
<dbReference type="Gene3D" id="2.40.50.90">
    <property type="match status" value="1"/>
</dbReference>
<protein>
    <recommendedName>
        <fullName evidence="2">Tudor domain-containing protein</fullName>
    </recommendedName>
</protein>